<dbReference type="NCBIfam" id="NF038347">
    <property type="entry name" value="FtsX_Gpos"/>
    <property type="match status" value="1"/>
</dbReference>
<keyword evidence="6 11" id="KW-0812">Transmembrane</keyword>
<proteinExistence type="inferred from homology"/>
<evidence type="ECO:0000256" key="4">
    <source>
        <dbReference type="ARBA" id="ARBA00022475"/>
    </source>
</evidence>
<dbReference type="PANTHER" id="PTHR47755">
    <property type="entry name" value="CELL DIVISION PROTEIN FTSX"/>
    <property type="match status" value="1"/>
</dbReference>
<dbReference type="PIRSF" id="PIRSF003097">
    <property type="entry name" value="FtsX"/>
    <property type="match status" value="1"/>
</dbReference>
<evidence type="ECO:0000256" key="3">
    <source>
        <dbReference type="ARBA" id="ARBA00021907"/>
    </source>
</evidence>
<dbReference type="Pfam" id="PF18075">
    <property type="entry name" value="FtsX_ECD"/>
    <property type="match status" value="1"/>
</dbReference>
<dbReference type="Gene3D" id="3.30.70.3040">
    <property type="match status" value="1"/>
</dbReference>
<dbReference type="KEGG" id="pprt:ET464_16810"/>
<evidence type="ECO:0000313" key="14">
    <source>
        <dbReference type="EMBL" id="QAY67803.1"/>
    </source>
</evidence>
<keyword evidence="5 10" id="KW-0132">Cell division</keyword>
<gene>
    <name evidence="14" type="ORF">ET464_16810</name>
</gene>
<comment type="similarity">
    <text evidence="2 10">Belongs to the ABC-4 integral membrane protein family. FtsX subfamily.</text>
</comment>
<feature type="transmembrane region" description="Helical" evidence="11">
    <location>
        <begin position="181"/>
        <end position="206"/>
    </location>
</feature>
<keyword evidence="7 11" id="KW-1133">Transmembrane helix</keyword>
<dbReference type="AlphaFoldDB" id="A0A4P6EZQ9"/>
<evidence type="ECO:0000259" key="13">
    <source>
        <dbReference type="Pfam" id="PF18075"/>
    </source>
</evidence>
<keyword evidence="9 10" id="KW-0131">Cell cycle</keyword>
<keyword evidence="15" id="KW-1185">Reference proteome</keyword>
<feature type="transmembrane region" description="Helical" evidence="11">
    <location>
        <begin position="21"/>
        <end position="46"/>
    </location>
</feature>
<comment type="subcellular location">
    <subcellularLocation>
        <location evidence="1">Cell membrane</location>
        <topology evidence="1">Multi-pass membrane protein</topology>
    </subcellularLocation>
</comment>
<dbReference type="Pfam" id="PF02687">
    <property type="entry name" value="FtsX"/>
    <property type="match status" value="1"/>
</dbReference>
<evidence type="ECO:0000256" key="1">
    <source>
        <dbReference type="ARBA" id="ARBA00004651"/>
    </source>
</evidence>
<evidence type="ECO:0000256" key="10">
    <source>
        <dbReference type="PIRNR" id="PIRNR003097"/>
    </source>
</evidence>
<evidence type="ECO:0000256" key="6">
    <source>
        <dbReference type="ARBA" id="ARBA00022692"/>
    </source>
</evidence>
<evidence type="ECO:0000313" key="15">
    <source>
        <dbReference type="Proteomes" id="UP000293568"/>
    </source>
</evidence>
<feature type="domain" description="ABC3 transporter permease C-terminal" evidence="12">
    <location>
        <begin position="184"/>
        <end position="305"/>
    </location>
</feature>
<dbReference type="InterPro" id="IPR003838">
    <property type="entry name" value="ABC3_permease_C"/>
</dbReference>
<evidence type="ECO:0000256" key="8">
    <source>
        <dbReference type="ARBA" id="ARBA00023136"/>
    </source>
</evidence>
<evidence type="ECO:0000256" key="9">
    <source>
        <dbReference type="ARBA" id="ARBA00023306"/>
    </source>
</evidence>
<accession>A0A4P6EZQ9</accession>
<keyword evidence="4 10" id="KW-1003">Cell membrane</keyword>
<feature type="transmembrane region" description="Helical" evidence="11">
    <location>
        <begin position="227"/>
        <end position="252"/>
    </location>
</feature>
<sequence>MKSRTVLRHLRDGFKNIIRNGWMSFASMASIMISLFILGVFLLLALNVNNLADQIENQVQIRVYLDVNVDEAQRAQIEQTIRNIPEVSKVTYVTKEEGLQQLRDSMGEDSKDLFDGYDNENNPLMDSFTVEVFDPHTIESAAQQISAINSSSGDSKPIMSVKYGKGTVETLFKITNIVRNVGLVLVLGLVVTAMFLISNTIKMTIVARRREIGIMKLVGATNSFIRWPFFIEGALIGIVGSGITTIVLLVGYSELVRTTQVGLGLMMIKLVTIQESGKLVAVLLIGLGTLIGIWGSTLSVRKYLKV</sequence>
<dbReference type="OrthoDB" id="9812531at2"/>
<evidence type="ECO:0000256" key="5">
    <source>
        <dbReference type="ARBA" id="ARBA00022618"/>
    </source>
</evidence>
<evidence type="ECO:0000259" key="12">
    <source>
        <dbReference type="Pfam" id="PF02687"/>
    </source>
</evidence>
<dbReference type="GO" id="GO:0005886">
    <property type="term" value="C:plasma membrane"/>
    <property type="evidence" value="ECO:0007669"/>
    <property type="project" value="UniProtKB-SubCell"/>
</dbReference>
<comment type="function">
    <text evidence="10">Part of the ABC transporter FtsEX involved in asymmetric cellular division facilitating the initiation of sporulation.</text>
</comment>
<dbReference type="Proteomes" id="UP000293568">
    <property type="component" value="Chromosome"/>
</dbReference>
<dbReference type="RefSeq" id="WP_129442958.1">
    <property type="nucleotide sequence ID" value="NZ_CP035492.1"/>
</dbReference>
<evidence type="ECO:0000256" key="2">
    <source>
        <dbReference type="ARBA" id="ARBA00007379"/>
    </source>
</evidence>
<dbReference type="InterPro" id="IPR040690">
    <property type="entry name" value="FtsX_ECD"/>
</dbReference>
<organism evidence="14 15">
    <name type="scientific">Paenibacillus protaetiae</name>
    <dbReference type="NCBI Taxonomy" id="2509456"/>
    <lineage>
        <taxon>Bacteria</taxon>
        <taxon>Bacillati</taxon>
        <taxon>Bacillota</taxon>
        <taxon>Bacilli</taxon>
        <taxon>Bacillales</taxon>
        <taxon>Paenibacillaceae</taxon>
        <taxon>Paenibacillus</taxon>
    </lineage>
</organism>
<keyword evidence="8 10" id="KW-0472">Membrane</keyword>
<evidence type="ECO:0000256" key="11">
    <source>
        <dbReference type="SAM" id="Phobius"/>
    </source>
</evidence>
<evidence type="ECO:0000256" key="7">
    <source>
        <dbReference type="ARBA" id="ARBA00022989"/>
    </source>
</evidence>
<protein>
    <recommendedName>
        <fullName evidence="3 10">Cell division protein FtsX</fullName>
    </recommendedName>
</protein>
<name>A0A4P6EZQ9_9BACL</name>
<dbReference type="InterPro" id="IPR058204">
    <property type="entry name" value="FtsX_firmicutes-type"/>
</dbReference>
<dbReference type="InterPro" id="IPR004513">
    <property type="entry name" value="FtsX"/>
</dbReference>
<dbReference type="PANTHER" id="PTHR47755:SF1">
    <property type="entry name" value="CELL DIVISION PROTEIN FTSX"/>
    <property type="match status" value="1"/>
</dbReference>
<feature type="domain" description="FtsX extracellular" evidence="13">
    <location>
        <begin position="59"/>
        <end position="148"/>
    </location>
</feature>
<reference evidence="14 15" key="1">
    <citation type="submission" date="2019-01" db="EMBL/GenBank/DDBJ databases">
        <title>Genome sequencing of strain FW100M-2.</title>
        <authorList>
            <person name="Heo J."/>
            <person name="Kim S.-J."/>
            <person name="Kim J.-S."/>
            <person name="Hong S.-B."/>
            <person name="Kwon S.-W."/>
        </authorList>
    </citation>
    <scope>NUCLEOTIDE SEQUENCE [LARGE SCALE GENOMIC DNA]</scope>
    <source>
        <strain evidence="14 15">FW100M-2</strain>
    </source>
</reference>
<dbReference type="EMBL" id="CP035492">
    <property type="protein sequence ID" value="QAY67803.1"/>
    <property type="molecule type" value="Genomic_DNA"/>
</dbReference>
<dbReference type="GO" id="GO:0051301">
    <property type="term" value="P:cell division"/>
    <property type="evidence" value="ECO:0007669"/>
    <property type="project" value="UniProtKB-KW"/>
</dbReference>
<feature type="transmembrane region" description="Helical" evidence="11">
    <location>
        <begin position="279"/>
        <end position="300"/>
    </location>
</feature>